<dbReference type="EMBL" id="CDOI01000101">
    <property type="protein sequence ID" value="CEN44661.1"/>
    <property type="molecule type" value="Genomic_DNA"/>
</dbReference>
<sequence>MQIEFIDEELARFYEGGKVKNKELKSNGNLQKLFIKTVDRLKSLEKIEDAFLFKSLNYEKLQGNLSGKSSVRVDIKYRIIFEEIEDEEGKVIILSIEELSNHYQ</sequence>
<evidence type="ECO:0000313" key="3">
    <source>
        <dbReference type="Proteomes" id="UP000045051"/>
    </source>
</evidence>
<evidence type="ECO:0000313" key="2">
    <source>
        <dbReference type="EMBL" id="RIY36955.1"/>
    </source>
</evidence>
<dbReference type="AlphaFoldDB" id="A0A0B7HYC3"/>
<dbReference type="InterPro" id="IPR007711">
    <property type="entry name" value="HigB-1"/>
</dbReference>
<dbReference type="EMBL" id="NSDI01000004">
    <property type="protein sequence ID" value="RIY36955.1"/>
    <property type="molecule type" value="Genomic_DNA"/>
</dbReference>
<organism evidence="1 3">
    <name type="scientific">Capnocytophaga canis</name>
    <dbReference type="NCBI Taxonomy" id="1848903"/>
    <lineage>
        <taxon>Bacteria</taxon>
        <taxon>Pseudomonadati</taxon>
        <taxon>Bacteroidota</taxon>
        <taxon>Flavobacteriia</taxon>
        <taxon>Flavobacteriales</taxon>
        <taxon>Flavobacteriaceae</taxon>
        <taxon>Capnocytophaga</taxon>
    </lineage>
</organism>
<dbReference type="Proteomes" id="UP000265497">
    <property type="component" value="Unassembled WGS sequence"/>
</dbReference>
<dbReference type="SUPFAM" id="SSF143011">
    <property type="entry name" value="RelE-like"/>
    <property type="match status" value="1"/>
</dbReference>
<dbReference type="Proteomes" id="UP000045051">
    <property type="component" value="Unassembled WGS sequence"/>
</dbReference>
<evidence type="ECO:0000313" key="1">
    <source>
        <dbReference type="EMBL" id="CEN44661.1"/>
    </source>
</evidence>
<proteinExistence type="predicted"/>
<protein>
    <submittedName>
        <fullName evidence="1">Plasmid maintenance system killer protein</fullName>
    </submittedName>
</protein>
<reference evidence="1 3" key="1">
    <citation type="submission" date="2015-01" db="EMBL/GenBank/DDBJ databases">
        <authorList>
            <person name="Xiang T."/>
            <person name="Song Y."/>
            <person name="Huang L."/>
            <person name="Wang B."/>
            <person name="Wu P."/>
        </authorList>
    </citation>
    <scope>NUCLEOTIDE SEQUENCE [LARGE SCALE GENOMIC DNA]</scope>
    <source>
        <strain evidence="1 3">CcD38</strain>
    </source>
</reference>
<accession>A0A0B7HYC3</accession>
<dbReference type="Pfam" id="PF05015">
    <property type="entry name" value="HigB-like_toxin"/>
    <property type="match status" value="1"/>
</dbReference>
<gene>
    <name evidence="1" type="ORF">CCAND38_190031</name>
    <name evidence="2" type="ORF">CKY20_05365</name>
</gene>
<dbReference type="InterPro" id="IPR035093">
    <property type="entry name" value="RelE/ParE_toxin_dom_sf"/>
</dbReference>
<reference evidence="2 4" key="2">
    <citation type="submission" date="2017-08" db="EMBL/GenBank/DDBJ databases">
        <title>Capnocytophaga canis 17-158 assembly.</title>
        <authorList>
            <person name="Gulvik C.A."/>
        </authorList>
    </citation>
    <scope>NUCLEOTIDE SEQUENCE [LARGE SCALE GENOMIC DNA]</scope>
    <source>
        <strain evidence="2 4">17-158</strain>
    </source>
</reference>
<dbReference type="Gene3D" id="3.30.2310.20">
    <property type="entry name" value="RelE-like"/>
    <property type="match status" value="1"/>
</dbReference>
<keyword evidence="3" id="KW-1185">Reference proteome</keyword>
<dbReference type="RefSeq" id="WP_042343804.1">
    <property type="nucleotide sequence ID" value="NZ_CDOI01000101.1"/>
</dbReference>
<name>A0A0B7HYC3_9FLAO</name>
<evidence type="ECO:0000313" key="4">
    <source>
        <dbReference type="Proteomes" id="UP000265497"/>
    </source>
</evidence>